<dbReference type="PANTHER" id="PTHR43272:SF33">
    <property type="entry name" value="AMP-BINDING DOMAIN-CONTAINING PROTEIN-RELATED"/>
    <property type="match status" value="1"/>
</dbReference>
<evidence type="ECO:0000259" key="3">
    <source>
        <dbReference type="Pfam" id="PF00501"/>
    </source>
</evidence>
<evidence type="ECO:0000313" key="5">
    <source>
        <dbReference type="Proteomes" id="UP001501337"/>
    </source>
</evidence>
<comment type="caution">
    <text evidence="4">The sequence shown here is derived from an EMBL/GenBank/DDBJ whole genome shotgun (WGS) entry which is preliminary data.</text>
</comment>
<dbReference type="InterPro" id="IPR000873">
    <property type="entry name" value="AMP-dep_synth/lig_dom"/>
</dbReference>
<feature type="domain" description="AMP-dependent synthetase/ligase" evidence="3">
    <location>
        <begin position="21"/>
        <end position="399"/>
    </location>
</feature>
<evidence type="ECO:0000256" key="1">
    <source>
        <dbReference type="ARBA" id="ARBA00022741"/>
    </source>
</evidence>
<dbReference type="SUPFAM" id="SSF56801">
    <property type="entry name" value="Acetyl-CoA synthetase-like"/>
    <property type="match status" value="1"/>
</dbReference>
<name>A0ABP7NM43_9GAMM</name>
<dbReference type="InterPro" id="IPR042099">
    <property type="entry name" value="ANL_N_sf"/>
</dbReference>
<evidence type="ECO:0000313" key="4">
    <source>
        <dbReference type="EMBL" id="GAA3948972.1"/>
    </source>
</evidence>
<reference evidence="5" key="1">
    <citation type="journal article" date="2019" name="Int. J. Syst. Evol. Microbiol.">
        <title>The Global Catalogue of Microorganisms (GCM) 10K type strain sequencing project: providing services to taxonomists for standard genome sequencing and annotation.</title>
        <authorList>
            <consortium name="The Broad Institute Genomics Platform"/>
            <consortium name="The Broad Institute Genome Sequencing Center for Infectious Disease"/>
            <person name="Wu L."/>
            <person name="Ma J."/>
        </authorList>
    </citation>
    <scope>NUCLEOTIDE SEQUENCE [LARGE SCALE GENOMIC DNA]</scope>
    <source>
        <strain evidence="5">JCM 17555</strain>
    </source>
</reference>
<dbReference type="Gene3D" id="3.40.50.12780">
    <property type="entry name" value="N-terminal domain of ligase-like"/>
    <property type="match status" value="1"/>
</dbReference>
<keyword evidence="5" id="KW-1185">Reference proteome</keyword>
<keyword evidence="2" id="KW-0067">ATP-binding</keyword>
<dbReference type="PANTHER" id="PTHR43272">
    <property type="entry name" value="LONG-CHAIN-FATTY-ACID--COA LIGASE"/>
    <property type="match status" value="1"/>
</dbReference>
<protein>
    <submittedName>
        <fullName evidence="4">AMP-binding protein</fullName>
    </submittedName>
</protein>
<proteinExistence type="predicted"/>
<dbReference type="Proteomes" id="UP001501337">
    <property type="component" value="Unassembled WGS sequence"/>
</dbReference>
<gene>
    <name evidence="4" type="ORF">GCM10022278_05220</name>
</gene>
<sequence length="564" mass="62992">MNLADIARNKTPIEMFYHWEETATDRVYLRQPIDGNWNEYTWGDVGKHARGLVTALLGMGFKRGDKIAILSKNCAEWIKTDIAMQLGGFVSVPLYFDQTPETMRYVLEHSESKGIFVGKLDKPVWQRLKPGIPSGMTTIGFDFLGSDGDFPKEGEVQHHTKDLIAQNEPFEDSPVPADDDIWTIVYTSGTTGNPKGAVHVFGGTRLVGSRAMEIFDLGPDDKGFSFLPLAHVAERLLLATTSLYCGMQVSFTQSLDTFQRDLVSVQPTIFFSVPRLWKKFQGGILEKMPQKKLDLLMKIPFIKNIVAAKLRKALGLAEARYVISGAAPIAPSLLAWYQALGIEILEGYGMTENFAYGFIARRGKSKPGTVGQAMPDSGFRLSEQGEVLFKSPTLMTGYYREPEKTAEAIDAEGYYHSGDLGEIDQDGYLRITGRIKELFKTEKGEYVAPAPIEAKIASMKEFEQICLAGSGLNQPVAIVTLTEQARQIPKEELKTAIESHIEQVNRQLLNHEKLCGVIISKDDWLPESGMVTPTLKIKRSKVEDRYTQLMEQICNSGDKVIWER</sequence>
<dbReference type="InterPro" id="IPR020845">
    <property type="entry name" value="AMP-binding_CS"/>
</dbReference>
<evidence type="ECO:0000256" key="2">
    <source>
        <dbReference type="ARBA" id="ARBA00022840"/>
    </source>
</evidence>
<keyword evidence="1" id="KW-0547">Nucleotide-binding</keyword>
<dbReference type="Pfam" id="PF23562">
    <property type="entry name" value="AMP-binding_C_3"/>
    <property type="match status" value="1"/>
</dbReference>
<accession>A0ABP7NM43</accession>
<organism evidence="4 5">
    <name type="scientific">Allohahella marinimesophila</name>
    <dbReference type="NCBI Taxonomy" id="1054972"/>
    <lineage>
        <taxon>Bacteria</taxon>
        <taxon>Pseudomonadati</taxon>
        <taxon>Pseudomonadota</taxon>
        <taxon>Gammaproteobacteria</taxon>
        <taxon>Oceanospirillales</taxon>
        <taxon>Hahellaceae</taxon>
        <taxon>Allohahella</taxon>
    </lineage>
</organism>
<dbReference type="EMBL" id="BAABBO010000001">
    <property type="protein sequence ID" value="GAA3948972.1"/>
    <property type="molecule type" value="Genomic_DNA"/>
</dbReference>
<dbReference type="PROSITE" id="PS00455">
    <property type="entry name" value="AMP_BINDING"/>
    <property type="match status" value="1"/>
</dbReference>
<dbReference type="RefSeq" id="WP_344802982.1">
    <property type="nucleotide sequence ID" value="NZ_BAABBO010000001.1"/>
</dbReference>
<dbReference type="Pfam" id="PF00501">
    <property type="entry name" value="AMP-binding"/>
    <property type="match status" value="1"/>
</dbReference>